<dbReference type="RefSeq" id="WP_344118002.1">
    <property type="nucleotide sequence ID" value="NZ_BAAABW010000015.1"/>
</dbReference>
<proteinExistence type="predicted"/>
<accession>A0ABP3GN86</accession>
<evidence type="ECO:0000313" key="2">
    <source>
        <dbReference type="Proteomes" id="UP001500063"/>
    </source>
</evidence>
<sequence>MSRELRQAWVRFATTGDAGWAAYHPERQLTRVLDAEPKTVPYLEQASRRIWEGHAPTPFDLTHERP</sequence>
<evidence type="ECO:0008006" key="3">
    <source>
        <dbReference type="Google" id="ProtNLM"/>
    </source>
</evidence>
<gene>
    <name evidence="1" type="ORF">GCM10010319_26620</name>
</gene>
<name>A0ABP3GN86_9ACTN</name>
<organism evidence="1 2">
    <name type="scientific">Streptomyces blastmyceticus</name>
    <dbReference type="NCBI Taxonomy" id="68180"/>
    <lineage>
        <taxon>Bacteria</taxon>
        <taxon>Bacillati</taxon>
        <taxon>Actinomycetota</taxon>
        <taxon>Actinomycetes</taxon>
        <taxon>Kitasatosporales</taxon>
        <taxon>Streptomycetaceae</taxon>
        <taxon>Streptomyces</taxon>
    </lineage>
</organism>
<dbReference type="EMBL" id="BAAABW010000015">
    <property type="protein sequence ID" value="GAA0348636.1"/>
    <property type="molecule type" value="Genomic_DNA"/>
</dbReference>
<comment type="caution">
    <text evidence="1">The sequence shown here is derived from an EMBL/GenBank/DDBJ whole genome shotgun (WGS) entry which is preliminary data.</text>
</comment>
<reference evidence="2" key="1">
    <citation type="journal article" date="2019" name="Int. J. Syst. Evol. Microbiol.">
        <title>The Global Catalogue of Microorganisms (GCM) 10K type strain sequencing project: providing services to taxonomists for standard genome sequencing and annotation.</title>
        <authorList>
            <consortium name="The Broad Institute Genomics Platform"/>
            <consortium name="The Broad Institute Genome Sequencing Center for Infectious Disease"/>
            <person name="Wu L."/>
            <person name="Ma J."/>
        </authorList>
    </citation>
    <scope>NUCLEOTIDE SEQUENCE [LARGE SCALE GENOMIC DNA]</scope>
    <source>
        <strain evidence="2">JCM 4565</strain>
    </source>
</reference>
<evidence type="ECO:0000313" key="1">
    <source>
        <dbReference type="EMBL" id="GAA0348636.1"/>
    </source>
</evidence>
<protein>
    <recommendedName>
        <fullName evidence="3">Carboxylesterase</fullName>
    </recommendedName>
</protein>
<keyword evidence="2" id="KW-1185">Reference proteome</keyword>
<dbReference type="Proteomes" id="UP001500063">
    <property type="component" value="Unassembled WGS sequence"/>
</dbReference>